<sequence length="131" mass="14219">MRTNCASNTYEVVISGNQSDASDHLTTTNVYGSSTDSWMVSDSALPRVSHRIGVVCNGNLYLVGSHPAEVVAFDFQLGVWTEIQPRIPDRIIRPHLFERHGQLMIVGGVGKWTRTPLPNPESVGSGTQGLG</sequence>
<protein>
    <submittedName>
        <fullName evidence="1">Uncharacterized protein</fullName>
    </submittedName>
</protein>
<accession>A0ACC2DX78</accession>
<evidence type="ECO:0000313" key="1">
    <source>
        <dbReference type="EMBL" id="KAJ7558837.1"/>
    </source>
</evidence>
<gene>
    <name evidence="1" type="ORF">O6H91_04G058200</name>
</gene>
<comment type="caution">
    <text evidence="1">The sequence shown here is derived from an EMBL/GenBank/DDBJ whole genome shotgun (WGS) entry which is preliminary data.</text>
</comment>
<organism evidence="1 2">
    <name type="scientific">Diphasiastrum complanatum</name>
    <name type="common">Issler's clubmoss</name>
    <name type="synonym">Lycopodium complanatum</name>
    <dbReference type="NCBI Taxonomy" id="34168"/>
    <lineage>
        <taxon>Eukaryota</taxon>
        <taxon>Viridiplantae</taxon>
        <taxon>Streptophyta</taxon>
        <taxon>Embryophyta</taxon>
        <taxon>Tracheophyta</taxon>
        <taxon>Lycopodiopsida</taxon>
        <taxon>Lycopodiales</taxon>
        <taxon>Lycopodiaceae</taxon>
        <taxon>Lycopodioideae</taxon>
        <taxon>Diphasiastrum</taxon>
    </lineage>
</organism>
<keyword evidence="2" id="KW-1185">Reference proteome</keyword>
<evidence type="ECO:0000313" key="2">
    <source>
        <dbReference type="Proteomes" id="UP001162992"/>
    </source>
</evidence>
<dbReference type="Proteomes" id="UP001162992">
    <property type="component" value="Chromosome 4"/>
</dbReference>
<dbReference type="EMBL" id="CM055095">
    <property type="protein sequence ID" value="KAJ7558837.1"/>
    <property type="molecule type" value="Genomic_DNA"/>
</dbReference>
<reference evidence="2" key="1">
    <citation type="journal article" date="2024" name="Proc. Natl. Acad. Sci. U.S.A.">
        <title>Extraordinary preservation of gene collinearity over three hundred million years revealed in homosporous lycophytes.</title>
        <authorList>
            <person name="Li C."/>
            <person name="Wickell D."/>
            <person name="Kuo L.Y."/>
            <person name="Chen X."/>
            <person name="Nie B."/>
            <person name="Liao X."/>
            <person name="Peng D."/>
            <person name="Ji J."/>
            <person name="Jenkins J."/>
            <person name="Williams M."/>
            <person name="Shu S."/>
            <person name="Plott C."/>
            <person name="Barry K."/>
            <person name="Rajasekar S."/>
            <person name="Grimwood J."/>
            <person name="Han X."/>
            <person name="Sun S."/>
            <person name="Hou Z."/>
            <person name="He W."/>
            <person name="Dai G."/>
            <person name="Sun C."/>
            <person name="Schmutz J."/>
            <person name="Leebens-Mack J.H."/>
            <person name="Li F.W."/>
            <person name="Wang L."/>
        </authorList>
    </citation>
    <scope>NUCLEOTIDE SEQUENCE [LARGE SCALE GENOMIC DNA]</scope>
    <source>
        <strain evidence="2">cv. PW_Plant_1</strain>
    </source>
</reference>
<proteinExistence type="predicted"/>
<name>A0ACC2DX78_DIPCM</name>